<dbReference type="Proteomes" id="UP000479710">
    <property type="component" value="Unassembled WGS sequence"/>
</dbReference>
<comment type="caution">
    <text evidence="1">The sequence shown here is derived from an EMBL/GenBank/DDBJ whole genome shotgun (WGS) entry which is preliminary data.</text>
</comment>
<dbReference type="AlphaFoldDB" id="A0A6G1CIZ9"/>
<keyword evidence="2" id="KW-1185">Reference proteome</keyword>
<name>A0A6G1CIZ9_9ORYZ</name>
<organism evidence="1 2">
    <name type="scientific">Oryza meyeriana var. granulata</name>
    <dbReference type="NCBI Taxonomy" id="110450"/>
    <lineage>
        <taxon>Eukaryota</taxon>
        <taxon>Viridiplantae</taxon>
        <taxon>Streptophyta</taxon>
        <taxon>Embryophyta</taxon>
        <taxon>Tracheophyta</taxon>
        <taxon>Spermatophyta</taxon>
        <taxon>Magnoliopsida</taxon>
        <taxon>Liliopsida</taxon>
        <taxon>Poales</taxon>
        <taxon>Poaceae</taxon>
        <taxon>BOP clade</taxon>
        <taxon>Oryzoideae</taxon>
        <taxon>Oryzeae</taxon>
        <taxon>Oryzinae</taxon>
        <taxon>Oryza</taxon>
        <taxon>Oryza meyeriana</taxon>
    </lineage>
</organism>
<accession>A0A6G1CIZ9</accession>
<proteinExistence type="predicted"/>
<protein>
    <submittedName>
        <fullName evidence="1">Uncharacterized protein</fullName>
    </submittedName>
</protein>
<evidence type="ECO:0000313" key="1">
    <source>
        <dbReference type="EMBL" id="KAF0900139.1"/>
    </source>
</evidence>
<reference evidence="1 2" key="1">
    <citation type="submission" date="2019-11" db="EMBL/GenBank/DDBJ databases">
        <title>Whole genome sequence of Oryza granulata.</title>
        <authorList>
            <person name="Li W."/>
        </authorList>
    </citation>
    <scope>NUCLEOTIDE SEQUENCE [LARGE SCALE GENOMIC DNA]</scope>
    <source>
        <strain evidence="2">cv. Menghai</strain>
        <tissue evidence="1">Leaf</tissue>
    </source>
</reference>
<sequence length="60" mass="6456">MVQAVTGTVRWRSARLGAARVAGCWCRGVVVTIRSLDTTRHIVRCEALARACRCGLVGQG</sequence>
<evidence type="ECO:0000313" key="2">
    <source>
        <dbReference type="Proteomes" id="UP000479710"/>
    </source>
</evidence>
<gene>
    <name evidence="1" type="ORF">E2562_027455</name>
</gene>
<dbReference type="EMBL" id="SPHZ02000009">
    <property type="protein sequence ID" value="KAF0900139.1"/>
    <property type="molecule type" value="Genomic_DNA"/>
</dbReference>